<evidence type="ECO:0000313" key="2">
    <source>
        <dbReference type="EMBL" id="QJA85409.1"/>
    </source>
</evidence>
<evidence type="ECO:0000313" key="1">
    <source>
        <dbReference type="EMBL" id="QJA48871.1"/>
    </source>
</evidence>
<dbReference type="AlphaFoldDB" id="A0A6H1ZN71"/>
<proteinExistence type="predicted"/>
<protein>
    <submittedName>
        <fullName evidence="1">Uncharacterized protein</fullName>
    </submittedName>
</protein>
<gene>
    <name evidence="2" type="ORF">MM415B02225_0008</name>
    <name evidence="1" type="ORF">TM448A01175_0026</name>
</gene>
<dbReference type="EMBL" id="MT142572">
    <property type="protein sequence ID" value="QJA85409.1"/>
    <property type="molecule type" value="Genomic_DNA"/>
</dbReference>
<dbReference type="EMBL" id="MT144106">
    <property type="protein sequence ID" value="QJA48871.1"/>
    <property type="molecule type" value="Genomic_DNA"/>
</dbReference>
<accession>A0A6H1ZN71</accession>
<name>A0A6H1ZN71_9ZZZZ</name>
<reference evidence="1" key="1">
    <citation type="submission" date="2020-03" db="EMBL/GenBank/DDBJ databases">
        <title>The deep terrestrial virosphere.</title>
        <authorList>
            <person name="Holmfeldt K."/>
            <person name="Nilsson E."/>
            <person name="Simone D."/>
            <person name="Lopez-Fernandez M."/>
            <person name="Wu X."/>
            <person name="de Brujin I."/>
            <person name="Lundin D."/>
            <person name="Andersson A."/>
            <person name="Bertilsson S."/>
            <person name="Dopson M."/>
        </authorList>
    </citation>
    <scope>NUCLEOTIDE SEQUENCE</scope>
    <source>
        <strain evidence="2">MM415B02225</strain>
        <strain evidence="1">TM448A01175</strain>
    </source>
</reference>
<sequence length="425" mass="43211">MAQTIGKHLGEGFGKGELYAALAYDTSDAFGGMQIKGVKFAPVAGKPAINVGDSTTAWTALYGDRAISIYSTCADTGTGNAMPVYISATMSGTGGLGRALEAVLNVTGKLGSYGNALKGYINLTTGTGTSGLASAVCAEMKMPAGTALGTFGVLELELVAPASGWTAGQGTGTNCISWIYAEVSGTLKTQFNEYGYLFNLQGLTSSTTDLLYNNTLKCAIGSTKWYIPLSSAEGSYTTAYPIVSTSYQTITNTGPTSATNAFYSLVTADAAWTTGSIAAVRGRTNVTMTGAGGNVYGGWFGIKFVSGAPTGLGLSTGLYAEAGSDITGIKVSSVLQACLIGNKDMTGVPILVLQDNVTGTQTNILLEVGFAAGASTVSTGAKSSTTLVSTGLTEATAAAHITAALRVQVNGTIYWLPLMDSSALA</sequence>
<organism evidence="1">
    <name type="scientific">viral metagenome</name>
    <dbReference type="NCBI Taxonomy" id="1070528"/>
    <lineage>
        <taxon>unclassified sequences</taxon>
        <taxon>metagenomes</taxon>
        <taxon>organismal metagenomes</taxon>
    </lineage>
</organism>